<name>A0A1G9VPN8_9PROT</name>
<proteinExistence type="predicted"/>
<accession>A0A1G9VPN8</accession>
<dbReference type="Proteomes" id="UP000199759">
    <property type="component" value="Unassembled WGS sequence"/>
</dbReference>
<protein>
    <submittedName>
        <fullName evidence="1">Uncharacterized protein</fullName>
    </submittedName>
</protein>
<dbReference type="STRING" id="144026.SAMN04488568_12038"/>
<organism evidence="1 2">
    <name type="scientific">Maricaulis salignorans</name>
    <dbReference type="NCBI Taxonomy" id="144026"/>
    <lineage>
        <taxon>Bacteria</taxon>
        <taxon>Pseudomonadati</taxon>
        <taxon>Pseudomonadota</taxon>
        <taxon>Alphaproteobacteria</taxon>
        <taxon>Maricaulales</taxon>
        <taxon>Maricaulaceae</taxon>
        <taxon>Maricaulis</taxon>
    </lineage>
</organism>
<gene>
    <name evidence="1" type="ORF">SAMN04488568_12038</name>
</gene>
<dbReference type="EMBL" id="FNHG01000020">
    <property type="protein sequence ID" value="SDM74212.1"/>
    <property type="molecule type" value="Genomic_DNA"/>
</dbReference>
<dbReference type="Gene3D" id="3.40.1520.20">
    <property type="match status" value="1"/>
</dbReference>
<sequence>MIFAMTLRARNILLIALAGLLVVTGLLLAVGPFSVTSLQARLETNARDALARREMDWAHVRMRGQEAILSGAAPNDTAREIALEVVAGSTWSGGNIAGGVSRVIDETTDARIDRGFAFRADVAFSGRVLIRGDASDAAARDAIARFATANFPNGADSDLTLIPGGAPAAEWEEAAKRLLGQLARLERGAIVLSGQQGGLYGEAENPQIARSVANTLQTMPAPFRAASIVIPAGAPPIVNVPDIDACAAIVRAAQGTDELRFEPGGAGASPLTEIALRRLGRTFAACPASARLSVRVSIADGGAELARERAEQVRSLLAGGAVGESRIIVALADDQMQALTFSISSIEG</sequence>
<evidence type="ECO:0000313" key="2">
    <source>
        <dbReference type="Proteomes" id="UP000199759"/>
    </source>
</evidence>
<reference evidence="1 2" key="1">
    <citation type="submission" date="2016-10" db="EMBL/GenBank/DDBJ databases">
        <authorList>
            <person name="de Groot N.N."/>
        </authorList>
    </citation>
    <scope>NUCLEOTIDE SEQUENCE [LARGE SCALE GENOMIC DNA]</scope>
    <source>
        <strain evidence="1 2">DSM 16077</strain>
    </source>
</reference>
<keyword evidence="2" id="KW-1185">Reference proteome</keyword>
<dbReference type="AlphaFoldDB" id="A0A1G9VPN8"/>
<evidence type="ECO:0000313" key="1">
    <source>
        <dbReference type="EMBL" id="SDM74212.1"/>
    </source>
</evidence>